<gene>
    <name evidence="2" type="ORF">LMG24238_07726</name>
</gene>
<dbReference type="EMBL" id="CADIKC010000025">
    <property type="protein sequence ID" value="CAB3745603.1"/>
    <property type="molecule type" value="Genomic_DNA"/>
</dbReference>
<evidence type="ECO:0000313" key="2">
    <source>
        <dbReference type="EMBL" id="CAB3745603.1"/>
    </source>
</evidence>
<reference evidence="2 3" key="1">
    <citation type="submission" date="2020-04" db="EMBL/GenBank/DDBJ databases">
        <authorList>
            <person name="De Canck E."/>
        </authorList>
    </citation>
    <scope>NUCLEOTIDE SEQUENCE [LARGE SCALE GENOMIC DNA]</scope>
    <source>
        <strain evidence="2 3">LMG 24238</strain>
    </source>
</reference>
<protein>
    <submittedName>
        <fullName evidence="2">Uncharacterized protein</fullName>
    </submittedName>
</protein>
<sequence length="53" mass="5835">MAREISHRVKPLPAEPTSRTCVESQHLPRSGIQSEKQADTSLRPYFSPGAANT</sequence>
<keyword evidence="3" id="KW-1185">Reference proteome</keyword>
<proteinExistence type="predicted"/>
<organism evidence="2 3">
    <name type="scientific">Paraburkholderia sediminicola</name>
    <dbReference type="NCBI Taxonomy" id="458836"/>
    <lineage>
        <taxon>Bacteria</taxon>
        <taxon>Pseudomonadati</taxon>
        <taxon>Pseudomonadota</taxon>
        <taxon>Betaproteobacteria</taxon>
        <taxon>Burkholderiales</taxon>
        <taxon>Burkholderiaceae</taxon>
        <taxon>Paraburkholderia</taxon>
    </lineage>
</organism>
<evidence type="ECO:0000256" key="1">
    <source>
        <dbReference type="SAM" id="MobiDB-lite"/>
    </source>
</evidence>
<name>A0A6J5CTZ6_9BURK</name>
<accession>A0A6J5CTZ6</accession>
<dbReference type="AlphaFoldDB" id="A0A6J5CTZ6"/>
<feature type="region of interest" description="Disordered" evidence="1">
    <location>
        <begin position="1"/>
        <end position="53"/>
    </location>
</feature>
<evidence type="ECO:0000313" key="3">
    <source>
        <dbReference type="Proteomes" id="UP000494255"/>
    </source>
</evidence>
<dbReference type="Proteomes" id="UP000494255">
    <property type="component" value="Unassembled WGS sequence"/>
</dbReference>